<evidence type="ECO:0000256" key="3">
    <source>
        <dbReference type="ARBA" id="ARBA00023163"/>
    </source>
</evidence>
<keyword evidence="3" id="KW-0804">Transcription</keyword>
<dbReference type="GO" id="GO:0000977">
    <property type="term" value="F:RNA polymerase II transcription regulatory region sequence-specific DNA binding"/>
    <property type="evidence" value="ECO:0007669"/>
    <property type="project" value="TreeGrafter"/>
</dbReference>
<evidence type="ECO:0000313" key="8">
    <source>
        <dbReference type="Proteomes" id="UP000007635"/>
    </source>
</evidence>
<keyword evidence="4" id="KW-0539">Nucleus</keyword>
<dbReference type="SUPFAM" id="SSF55785">
    <property type="entry name" value="PYP-like sensor domain (PAS domain)"/>
    <property type="match status" value="2"/>
</dbReference>
<dbReference type="PROSITE" id="PS50888">
    <property type="entry name" value="BHLH"/>
    <property type="match status" value="1"/>
</dbReference>
<dbReference type="Pfam" id="PF08448">
    <property type="entry name" value="PAS_4"/>
    <property type="match status" value="1"/>
</dbReference>
<dbReference type="GO" id="GO:0005634">
    <property type="term" value="C:nucleus"/>
    <property type="evidence" value="ECO:0007669"/>
    <property type="project" value="UniProtKB-SubCell"/>
</dbReference>
<sequence>ARRRRRVESEVFEDLSRLLPLQPAVQAHLDKPSVIRLTLSYIRMHTDAEASEETDLYLRILEGFLIVLSSEGDMIYLSDNVSKYMGLTQNELIGHNIFEFTHPCDHDEIRNNLQEVWSGAKRDFVVRIKSAPTYRGRSASLKSATWKVGEKQPNVAARRAPDHSHWALFDRAPSVHSMDMRFTHCDQRITLLLGYRTEELLGRSIYDLCHTLDTCRYLILHLSLSLSLSLSYRMLVSGGGYVWVETHSAVIPSVRPCKSRPGAHHVIKGIPCLCTQVYIRLQTSDHLHYPLLIHLIKCIHSYMSTVEWRSRPCSSLWTRWCTFELKLKSEEQSAKPASPAKPQQSSLPPYVNYYHLQPLLNTKHLHSKQLSVCFYQAMMSPFSIRVKL</sequence>
<dbReference type="SMART" id="SM00091">
    <property type="entry name" value="PAS"/>
    <property type="match status" value="2"/>
</dbReference>
<dbReference type="SUPFAM" id="SSF47459">
    <property type="entry name" value="HLH, helix-loop-helix DNA-binding domain"/>
    <property type="match status" value="1"/>
</dbReference>
<dbReference type="Proteomes" id="UP000007635">
    <property type="component" value="Chromosome V"/>
</dbReference>
<dbReference type="Pfam" id="PF14598">
    <property type="entry name" value="PAS_11"/>
    <property type="match status" value="1"/>
</dbReference>
<feature type="domain" description="BHLH" evidence="6">
    <location>
        <begin position="1"/>
        <end position="45"/>
    </location>
</feature>
<dbReference type="GO" id="GO:0071456">
    <property type="term" value="P:cellular response to hypoxia"/>
    <property type="evidence" value="ECO:0007669"/>
    <property type="project" value="TreeGrafter"/>
</dbReference>
<dbReference type="CDD" id="cd00130">
    <property type="entry name" value="PAS"/>
    <property type="match status" value="2"/>
</dbReference>
<keyword evidence="2" id="KW-0805">Transcription regulation</keyword>
<reference evidence="7 8" key="1">
    <citation type="journal article" date="2021" name="G3 (Bethesda)">
        <title>Improved contiguity of the threespine stickleback genome using long-read sequencing.</title>
        <authorList>
            <person name="Nath S."/>
            <person name="Shaw D.E."/>
            <person name="White M.A."/>
        </authorList>
    </citation>
    <scope>NUCLEOTIDE SEQUENCE [LARGE SCALE GENOMIC DNA]</scope>
    <source>
        <strain evidence="7 8">Lake Benthic</strain>
    </source>
</reference>
<dbReference type="PROSITE" id="PS50112">
    <property type="entry name" value="PAS"/>
    <property type="match status" value="2"/>
</dbReference>
<dbReference type="InterPro" id="IPR036638">
    <property type="entry name" value="HLH_DNA-bd_sf"/>
</dbReference>
<dbReference type="AlphaFoldDB" id="A0AAQ4P733"/>
<evidence type="ECO:0000256" key="1">
    <source>
        <dbReference type="ARBA" id="ARBA00004123"/>
    </source>
</evidence>
<feature type="domain" description="PAS" evidence="5">
    <location>
        <begin position="53"/>
        <end position="120"/>
    </location>
</feature>
<evidence type="ECO:0000259" key="6">
    <source>
        <dbReference type="PROSITE" id="PS50888"/>
    </source>
</evidence>
<dbReference type="GO" id="GO:0000981">
    <property type="term" value="F:DNA-binding transcription factor activity, RNA polymerase II-specific"/>
    <property type="evidence" value="ECO:0007669"/>
    <property type="project" value="TreeGrafter"/>
</dbReference>
<dbReference type="NCBIfam" id="TIGR00229">
    <property type="entry name" value="sensory_box"/>
    <property type="match status" value="1"/>
</dbReference>
<proteinExistence type="predicted"/>
<dbReference type="PANTHER" id="PTHR23043">
    <property type="entry name" value="HYPOXIA-INDUCIBLE FACTOR 1 ALPHA"/>
    <property type="match status" value="1"/>
</dbReference>
<comment type="subcellular location">
    <subcellularLocation>
        <location evidence="1">Nucleus</location>
    </subcellularLocation>
</comment>
<name>A0AAQ4P733_GASAC</name>
<dbReference type="InterPro" id="IPR000014">
    <property type="entry name" value="PAS"/>
</dbReference>
<evidence type="ECO:0000313" key="7">
    <source>
        <dbReference type="Ensembl" id="ENSGACP00000034614.1"/>
    </source>
</evidence>
<dbReference type="Gene3D" id="3.30.450.20">
    <property type="entry name" value="PAS domain"/>
    <property type="match status" value="2"/>
</dbReference>
<dbReference type="InterPro" id="IPR035965">
    <property type="entry name" value="PAS-like_dom_sf"/>
</dbReference>
<dbReference type="InterPro" id="IPR011598">
    <property type="entry name" value="bHLH_dom"/>
</dbReference>
<dbReference type="GO" id="GO:0046983">
    <property type="term" value="F:protein dimerization activity"/>
    <property type="evidence" value="ECO:0007669"/>
    <property type="project" value="InterPro"/>
</dbReference>
<dbReference type="InterPro" id="IPR013656">
    <property type="entry name" value="PAS_4"/>
</dbReference>
<reference evidence="7" key="3">
    <citation type="submission" date="2025-09" db="UniProtKB">
        <authorList>
            <consortium name="Ensembl"/>
        </authorList>
    </citation>
    <scope>IDENTIFICATION</scope>
</reference>
<reference evidence="7" key="2">
    <citation type="submission" date="2025-08" db="UniProtKB">
        <authorList>
            <consortium name="Ensembl"/>
        </authorList>
    </citation>
    <scope>IDENTIFICATION</scope>
</reference>
<dbReference type="PANTHER" id="PTHR23043:SF8">
    <property type="entry name" value="ENDOTHELIAL PAS DOMAIN-CONTAINING PROTEIN 1"/>
    <property type="match status" value="1"/>
</dbReference>
<dbReference type="GeneTree" id="ENSGT00940000156774"/>
<accession>A0AAQ4P733</accession>
<evidence type="ECO:0000256" key="4">
    <source>
        <dbReference type="ARBA" id="ARBA00023242"/>
    </source>
</evidence>
<evidence type="ECO:0000259" key="5">
    <source>
        <dbReference type="PROSITE" id="PS50112"/>
    </source>
</evidence>
<dbReference type="Pfam" id="PF23171">
    <property type="entry name" value="bHLH_HIF1A"/>
    <property type="match status" value="1"/>
</dbReference>
<protein>
    <submittedName>
        <fullName evidence="7">Uncharacterized protein</fullName>
    </submittedName>
</protein>
<feature type="domain" description="PAS" evidence="5">
    <location>
        <begin position="177"/>
        <end position="210"/>
    </location>
</feature>
<dbReference type="CDD" id="cd11391">
    <property type="entry name" value="bHLH_PAS"/>
    <property type="match status" value="1"/>
</dbReference>
<organism evidence="7 8">
    <name type="scientific">Gasterosteus aculeatus aculeatus</name>
    <name type="common">three-spined stickleback</name>
    <dbReference type="NCBI Taxonomy" id="481459"/>
    <lineage>
        <taxon>Eukaryota</taxon>
        <taxon>Metazoa</taxon>
        <taxon>Chordata</taxon>
        <taxon>Craniata</taxon>
        <taxon>Vertebrata</taxon>
        <taxon>Euteleostomi</taxon>
        <taxon>Actinopterygii</taxon>
        <taxon>Neopterygii</taxon>
        <taxon>Teleostei</taxon>
        <taxon>Neoteleostei</taxon>
        <taxon>Acanthomorphata</taxon>
        <taxon>Eupercaria</taxon>
        <taxon>Perciformes</taxon>
        <taxon>Cottioidei</taxon>
        <taxon>Gasterosteales</taxon>
        <taxon>Gasterosteidae</taxon>
        <taxon>Gasterosteus</taxon>
    </lineage>
</organism>
<keyword evidence="8" id="KW-1185">Reference proteome</keyword>
<evidence type="ECO:0000256" key="2">
    <source>
        <dbReference type="ARBA" id="ARBA00023015"/>
    </source>
</evidence>
<dbReference type="Ensembl" id="ENSGACT00000039590.1">
    <property type="protein sequence ID" value="ENSGACP00000034614.1"/>
    <property type="gene ID" value="ENSGACG00000024047.1"/>
</dbReference>